<dbReference type="PANTHER" id="PTHR47941">
    <property type="entry name" value="PENTATRICOPEPTIDE REPEAT-CONTAINING PROTEIN 3, MITOCHONDRIAL"/>
    <property type="match status" value="1"/>
</dbReference>
<name>A0A2P2IPM8_RHIMU</name>
<evidence type="ECO:0008006" key="5">
    <source>
        <dbReference type="Google" id="ProtNLM"/>
    </source>
</evidence>
<dbReference type="EMBL" id="GGEC01002685">
    <property type="protein sequence ID" value="MBW83168.1"/>
    <property type="molecule type" value="Transcribed_RNA"/>
</dbReference>
<protein>
    <recommendedName>
        <fullName evidence="5">Pentatricopeptide repeat-containing protein</fullName>
    </recommendedName>
</protein>
<dbReference type="NCBIfam" id="TIGR00756">
    <property type="entry name" value="PPR"/>
    <property type="match status" value="4"/>
</dbReference>
<comment type="similarity">
    <text evidence="1">Belongs to the PPR family. P subfamily.</text>
</comment>
<accession>A0A2P2IPM8</accession>
<dbReference type="PROSITE" id="PS51375">
    <property type="entry name" value="PPR"/>
    <property type="match status" value="5"/>
</dbReference>
<dbReference type="Pfam" id="PF13041">
    <property type="entry name" value="PPR_2"/>
    <property type="match status" value="2"/>
</dbReference>
<proteinExistence type="inferred from homology"/>
<feature type="repeat" description="PPR" evidence="3">
    <location>
        <begin position="149"/>
        <end position="183"/>
    </location>
</feature>
<dbReference type="SUPFAM" id="SSF81901">
    <property type="entry name" value="HCP-like"/>
    <property type="match status" value="1"/>
</dbReference>
<evidence type="ECO:0000256" key="1">
    <source>
        <dbReference type="ARBA" id="ARBA00007626"/>
    </source>
</evidence>
<sequence length="291" mass="32502">MLDQNIAPDAFINATLVDGFIRHGDLDQAKHLFELTIAKGIDPGVVGFNTMIKGYSKFGMMKESLSCVKRMIEGQHSPDGFTYSTLIDGYVKHSDLHSALRMFGQMVKCNCKPNVVTYTSLIYGFCSDGDFNSAEKTFEEMESCGLEPNVVTYTTLIGYFCKGGKLAKACSYFEVMLVNNCSPNDITFNCLLNGLRDNVAVVNASFSEPQEKENSLLLEYYGSMISGGWDKTTAAYISILFCLWQHKMIKTATQLCYMMKEKGFLPDPVAFGSLLHDICLEGRSITRLKYY</sequence>
<dbReference type="Gene3D" id="1.25.40.10">
    <property type="entry name" value="Tetratricopeptide repeat domain"/>
    <property type="match status" value="3"/>
</dbReference>
<feature type="repeat" description="PPR" evidence="3">
    <location>
        <begin position="44"/>
        <end position="78"/>
    </location>
</feature>
<feature type="repeat" description="PPR" evidence="3">
    <location>
        <begin position="114"/>
        <end position="148"/>
    </location>
</feature>
<keyword evidence="2" id="KW-0677">Repeat</keyword>
<evidence type="ECO:0000313" key="4">
    <source>
        <dbReference type="EMBL" id="MBW83168.1"/>
    </source>
</evidence>
<evidence type="ECO:0000256" key="2">
    <source>
        <dbReference type="ARBA" id="ARBA00022737"/>
    </source>
</evidence>
<dbReference type="Pfam" id="PF01535">
    <property type="entry name" value="PPR"/>
    <property type="match status" value="1"/>
</dbReference>
<dbReference type="InterPro" id="IPR011990">
    <property type="entry name" value="TPR-like_helical_dom_sf"/>
</dbReference>
<organism evidence="4">
    <name type="scientific">Rhizophora mucronata</name>
    <name type="common">Asiatic mangrove</name>
    <dbReference type="NCBI Taxonomy" id="61149"/>
    <lineage>
        <taxon>Eukaryota</taxon>
        <taxon>Viridiplantae</taxon>
        <taxon>Streptophyta</taxon>
        <taxon>Embryophyta</taxon>
        <taxon>Tracheophyta</taxon>
        <taxon>Spermatophyta</taxon>
        <taxon>Magnoliopsida</taxon>
        <taxon>eudicotyledons</taxon>
        <taxon>Gunneridae</taxon>
        <taxon>Pentapetalae</taxon>
        <taxon>rosids</taxon>
        <taxon>fabids</taxon>
        <taxon>Malpighiales</taxon>
        <taxon>Rhizophoraceae</taxon>
        <taxon>Rhizophora</taxon>
    </lineage>
</organism>
<feature type="repeat" description="PPR" evidence="3">
    <location>
        <begin position="9"/>
        <end position="43"/>
    </location>
</feature>
<evidence type="ECO:0000256" key="3">
    <source>
        <dbReference type="PROSITE-ProRule" id="PRU00708"/>
    </source>
</evidence>
<reference evidence="4" key="1">
    <citation type="submission" date="2018-02" db="EMBL/GenBank/DDBJ databases">
        <title>Rhizophora mucronata_Transcriptome.</title>
        <authorList>
            <person name="Meera S.P."/>
            <person name="Sreeshan A."/>
            <person name="Augustine A."/>
        </authorList>
    </citation>
    <scope>NUCLEOTIDE SEQUENCE</scope>
    <source>
        <tissue evidence="4">Leaf</tissue>
    </source>
</reference>
<dbReference type="InterPro" id="IPR002885">
    <property type="entry name" value="PPR_rpt"/>
</dbReference>
<feature type="repeat" description="PPR" evidence="3">
    <location>
        <begin position="79"/>
        <end position="113"/>
    </location>
</feature>
<dbReference type="AlphaFoldDB" id="A0A2P2IPM8"/>